<dbReference type="PANTHER" id="PTHR30373:SF2">
    <property type="entry name" value="UPF0603 PROTEIN YGCG"/>
    <property type="match status" value="1"/>
</dbReference>
<accession>A0AAE3GQ88</accession>
<dbReference type="AlphaFoldDB" id="A0AAE3GQ88"/>
<dbReference type="EMBL" id="JAMZMM010000059">
    <property type="protein sequence ID" value="MCP2728524.1"/>
    <property type="molecule type" value="Genomic_DNA"/>
</dbReference>
<dbReference type="RefSeq" id="WP_254011320.1">
    <property type="nucleotide sequence ID" value="NZ_JAMZMM010000059.1"/>
</dbReference>
<feature type="region of interest" description="Disordered" evidence="1">
    <location>
        <begin position="234"/>
        <end position="262"/>
    </location>
</feature>
<keyword evidence="2" id="KW-1133">Transmembrane helix</keyword>
<evidence type="ECO:0000259" key="4">
    <source>
        <dbReference type="Pfam" id="PF04536"/>
    </source>
</evidence>
<reference evidence="5" key="1">
    <citation type="submission" date="2022-06" db="EMBL/GenBank/DDBJ databases">
        <title>New cyanobacteria of genus Symplocastrum in benthos of Lake Baikal.</title>
        <authorList>
            <person name="Sorokovikova E."/>
            <person name="Tikhonova I."/>
            <person name="Krasnopeev A."/>
            <person name="Evseev P."/>
            <person name="Gladkikh A."/>
            <person name="Belykh O."/>
        </authorList>
    </citation>
    <scope>NUCLEOTIDE SEQUENCE</scope>
    <source>
        <strain evidence="5">BBK-W-15</strain>
    </source>
</reference>
<feature type="compositionally biased region" description="Low complexity" evidence="1">
    <location>
        <begin position="275"/>
        <end position="363"/>
    </location>
</feature>
<keyword evidence="2" id="KW-0812">Transmembrane</keyword>
<dbReference type="PANTHER" id="PTHR30373">
    <property type="entry name" value="UPF0603 PROTEIN YGCG"/>
    <property type="match status" value="1"/>
</dbReference>
<organism evidence="5 6">
    <name type="scientific">Limnofasciculus baicalensis BBK-W-15</name>
    <dbReference type="NCBI Taxonomy" id="2699891"/>
    <lineage>
        <taxon>Bacteria</taxon>
        <taxon>Bacillati</taxon>
        <taxon>Cyanobacteriota</taxon>
        <taxon>Cyanophyceae</taxon>
        <taxon>Coleofasciculales</taxon>
        <taxon>Coleofasciculaceae</taxon>
        <taxon>Limnofasciculus</taxon>
        <taxon>Limnofasciculus baicalensis</taxon>
    </lineage>
</organism>
<sequence length="378" mass="40300">MNAISFKQSICAGFIILSSLTIPASSLGVTVGQVPNPRQINGGWVTDMADLLTPETETQINQMISEVEAKNGTEIAIVTLPDIAPSATVKEFTTALFNYWHIGKADRNNGVLFLISQGNRRVEIETGSGLTTILPDDRVSKIIQEEIVPSLKQGDYNSGTLSGTKALVLALENDSTIVYSSFDSSSSYQIIWYICLLVIFGGFIVTITGISRRKLKKTKSNLVAIQNTNSSQANLKNKSCNNKYQSSFPPSRQSKIDNHSDSSSLEIEISYIDTSDSNIDTSDSNSDTSDSYSSNSDSNSDTSDSNSDTSDSNSDTSDSNSDTSDSYNSTSDSSYNSTSDSSYSSTSDSSYSSTSDSSYSSSDFGGGSSYGGGAGGDF</sequence>
<keyword evidence="3" id="KW-0732">Signal</keyword>
<evidence type="ECO:0000256" key="3">
    <source>
        <dbReference type="SAM" id="SignalP"/>
    </source>
</evidence>
<feature type="compositionally biased region" description="Polar residues" evidence="1">
    <location>
        <begin position="234"/>
        <end position="253"/>
    </location>
</feature>
<feature type="signal peptide" evidence="3">
    <location>
        <begin position="1"/>
        <end position="24"/>
    </location>
</feature>
<dbReference type="InterPro" id="IPR007621">
    <property type="entry name" value="TPM_dom"/>
</dbReference>
<keyword evidence="6" id="KW-1185">Reference proteome</keyword>
<gene>
    <name evidence="5" type="ORF">NJ959_08545</name>
</gene>
<evidence type="ECO:0000313" key="6">
    <source>
        <dbReference type="Proteomes" id="UP001204953"/>
    </source>
</evidence>
<dbReference type="Proteomes" id="UP001204953">
    <property type="component" value="Unassembled WGS sequence"/>
</dbReference>
<comment type="caution">
    <text evidence="5">The sequence shown here is derived from an EMBL/GenBank/DDBJ whole genome shotgun (WGS) entry which is preliminary data.</text>
</comment>
<evidence type="ECO:0000256" key="2">
    <source>
        <dbReference type="SAM" id="Phobius"/>
    </source>
</evidence>
<feature type="domain" description="TPM" evidence="4">
    <location>
        <begin position="45"/>
        <end position="168"/>
    </location>
</feature>
<feature type="compositionally biased region" description="Gly residues" evidence="1">
    <location>
        <begin position="364"/>
        <end position="378"/>
    </location>
</feature>
<protein>
    <submittedName>
        <fullName evidence="5">TPM domain-containing protein</fullName>
    </submittedName>
</protein>
<name>A0AAE3GQ88_9CYAN</name>
<evidence type="ECO:0000313" key="5">
    <source>
        <dbReference type="EMBL" id="MCP2728524.1"/>
    </source>
</evidence>
<feature type="transmembrane region" description="Helical" evidence="2">
    <location>
        <begin position="190"/>
        <end position="210"/>
    </location>
</feature>
<keyword evidence="2" id="KW-0472">Membrane</keyword>
<feature type="region of interest" description="Disordered" evidence="1">
    <location>
        <begin position="275"/>
        <end position="378"/>
    </location>
</feature>
<feature type="chain" id="PRO_5041926781" evidence="3">
    <location>
        <begin position="25"/>
        <end position="378"/>
    </location>
</feature>
<dbReference type="Pfam" id="PF04536">
    <property type="entry name" value="TPM_phosphatase"/>
    <property type="match status" value="1"/>
</dbReference>
<proteinExistence type="predicted"/>
<dbReference type="Gene3D" id="3.10.310.50">
    <property type="match status" value="1"/>
</dbReference>
<evidence type="ECO:0000256" key="1">
    <source>
        <dbReference type="SAM" id="MobiDB-lite"/>
    </source>
</evidence>